<dbReference type="GO" id="GO:0005739">
    <property type="term" value="C:mitochondrion"/>
    <property type="evidence" value="ECO:0007669"/>
    <property type="project" value="UniProtKB-SubCell"/>
</dbReference>
<dbReference type="AlphaFoldDB" id="A0A165K792"/>
<reference evidence="7 8" key="1">
    <citation type="journal article" date="2016" name="Mol. Biol. Evol.">
        <title>Comparative Genomics of Early-Diverging Mushroom-Forming Fungi Provides Insights into the Origins of Lignocellulose Decay Capabilities.</title>
        <authorList>
            <person name="Nagy L.G."/>
            <person name="Riley R."/>
            <person name="Tritt A."/>
            <person name="Adam C."/>
            <person name="Daum C."/>
            <person name="Floudas D."/>
            <person name="Sun H."/>
            <person name="Yadav J.S."/>
            <person name="Pangilinan J."/>
            <person name="Larsson K.H."/>
            <person name="Matsuura K."/>
            <person name="Barry K."/>
            <person name="Labutti K."/>
            <person name="Kuo R."/>
            <person name="Ohm R.A."/>
            <person name="Bhattacharya S.S."/>
            <person name="Shirouzu T."/>
            <person name="Yoshinaga Y."/>
            <person name="Martin F.M."/>
            <person name="Grigoriev I.V."/>
            <person name="Hibbett D.S."/>
        </authorList>
    </citation>
    <scope>NUCLEOTIDE SEQUENCE [LARGE SCALE GENOMIC DNA]</scope>
    <source>
        <strain evidence="7 8">HHB12733</strain>
    </source>
</reference>
<dbReference type="FunCoup" id="A0A165K792">
    <property type="interactions" value="49"/>
</dbReference>
<dbReference type="OrthoDB" id="1915122at2759"/>
<dbReference type="PROSITE" id="PS51503">
    <property type="entry name" value="HIG1"/>
    <property type="match status" value="1"/>
</dbReference>
<dbReference type="STRING" id="1353952.A0A165K792"/>
<evidence type="ECO:0000259" key="6">
    <source>
        <dbReference type="PROSITE" id="PS51503"/>
    </source>
</evidence>
<organism evidence="7 8">
    <name type="scientific">Calocera cornea HHB12733</name>
    <dbReference type="NCBI Taxonomy" id="1353952"/>
    <lineage>
        <taxon>Eukaryota</taxon>
        <taxon>Fungi</taxon>
        <taxon>Dikarya</taxon>
        <taxon>Basidiomycota</taxon>
        <taxon>Agaricomycotina</taxon>
        <taxon>Dacrymycetes</taxon>
        <taxon>Dacrymycetales</taxon>
        <taxon>Dacrymycetaceae</taxon>
        <taxon>Calocera</taxon>
    </lineage>
</organism>
<name>A0A165K792_9BASI</name>
<feature type="transmembrane region" description="Helical" evidence="5">
    <location>
        <begin position="149"/>
        <end position="170"/>
    </location>
</feature>
<evidence type="ECO:0000313" key="7">
    <source>
        <dbReference type="EMBL" id="KZT62772.1"/>
    </source>
</evidence>
<comment type="subcellular location">
    <subcellularLocation>
        <location evidence="1">Mitochondrion</location>
    </subcellularLocation>
</comment>
<dbReference type="InterPro" id="IPR007667">
    <property type="entry name" value="Hypoxia_induced_domain"/>
</dbReference>
<evidence type="ECO:0000256" key="3">
    <source>
        <dbReference type="ARBA" id="ARBA00022989"/>
    </source>
</evidence>
<sequence>MKILTKEEADAHYRTTLEGGLKGFSVGLAASLGMAYFLNARWPYFRQLPLQLKAFSIVIVTVPAAVIQAEHQSDAFQRAQWEGAGKLELDDEEQRQLARWENLSLPEKAYDYASRHQMGMVVGGWGLGMLGAGGYIMRDKYMTFPQKLVQVRMWAQGITVLSIVATAMVFSTKPRERQVDHSWRDILAEEARIEAIRKQAIADHQAAEVPTEKKVTMSAPLEKSVVASAPFEPRVSVSDVLRTRLAVSNPFRKD</sequence>
<dbReference type="EMBL" id="KV423914">
    <property type="protein sequence ID" value="KZT62772.1"/>
    <property type="molecule type" value="Genomic_DNA"/>
</dbReference>
<keyword evidence="3 5" id="KW-1133">Transmembrane helix</keyword>
<keyword evidence="4 5" id="KW-0472">Membrane</keyword>
<proteinExistence type="predicted"/>
<keyword evidence="8" id="KW-1185">Reference proteome</keyword>
<feature type="transmembrane region" description="Helical" evidence="5">
    <location>
        <begin position="118"/>
        <end position="137"/>
    </location>
</feature>
<evidence type="ECO:0000256" key="5">
    <source>
        <dbReference type="SAM" id="Phobius"/>
    </source>
</evidence>
<evidence type="ECO:0000256" key="4">
    <source>
        <dbReference type="ARBA" id="ARBA00023136"/>
    </source>
</evidence>
<evidence type="ECO:0000256" key="2">
    <source>
        <dbReference type="ARBA" id="ARBA00022692"/>
    </source>
</evidence>
<gene>
    <name evidence="7" type="ORF">CALCODRAFT_478696</name>
</gene>
<accession>A0A165K792</accession>
<keyword evidence="2 5" id="KW-0812">Transmembrane</keyword>
<feature type="transmembrane region" description="Helical" evidence="5">
    <location>
        <begin position="21"/>
        <end position="38"/>
    </location>
</feature>
<dbReference type="Proteomes" id="UP000076842">
    <property type="component" value="Unassembled WGS sequence"/>
</dbReference>
<evidence type="ECO:0000313" key="8">
    <source>
        <dbReference type="Proteomes" id="UP000076842"/>
    </source>
</evidence>
<protein>
    <recommendedName>
        <fullName evidence="6">HIG1 domain-containing protein</fullName>
    </recommendedName>
</protein>
<evidence type="ECO:0000256" key="1">
    <source>
        <dbReference type="ARBA" id="ARBA00004173"/>
    </source>
</evidence>
<feature type="transmembrane region" description="Helical" evidence="5">
    <location>
        <begin position="50"/>
        <end position="69"/>
    </location>
</feature>
<dbReference type="InParanoid" id="A0A165K792"/>
<feature type="domain" description="HIG1" evidence="6">
    <location>
        <begin position="90"/>
        <end position="181"/>
    </location>
</feature>
<dbReference type="Pfam" id="PF04588">
    <property type="entry name" value="HIG_1_N"/>
    <property type="match status" value="1"/>
</dbReference>